<name>A0A6A3CBV1_HIBSY</name>
<comment type="caution">
    <text evidence="1">The sequence shown here is derived from an EMBL/GenBank/DDBJ whole genome shotgun (WGS) entry which is preliminary data.</text>
</comment>
<keyword evidence="2" id="KW-1185">Reference proteome</keyword>
<dbReference type="Proteomes" id="UP000436088">
    <property type="component" value="Unassembled WGS sequence"/>
</dbReference>
<gene>
    <name evidence="1" type="ORF">F3Y22_tig00009055pilonHSYRG00012</name>
</gene>
<accession>A0A6A3CBV1</accession>
<evidence type="ECO:0000313" key="1">
    <source>
        <dbReference type="EMBL" id="KAE8724968.1"/>
    </source>
</evidence>
<sequence length="128" mass="14742">MDSTRVLNELKRAARYSTRKALELHFRVFESSRAQQYSSSTRLVYIPRHNLSTARVGYCSDCPLSFIAPSGHETWSYYKVVIKENLTPESYIELVTVDGHDFWVMGFVKFEKASSPLLNNVHDFKGTD</sequence>
<reference evidence="1" key="1">
    <citation type="submission" date="2019-09" db="EMBL/GenBank/DDBJ databases">
        <title>Draft genome information of white flower Hibiscus syriacus.</title>
        <authorList>
            <person name="Kim Y.-M."/>
        </authorList>
    </citation>
    <scope>NUCLEOTIDE SEQUENCE [LARGE SCALE GENOMIC DNA]</scope>
    <source>
        <strain evidence="1">YM2019G1</strain>
    </source>
</reference>
<dbReference type="PANTHER" id="PTHR31969">
    <property type="entry name" value="GEM-LIKE PROTEIN 2"/>
    <property type="match status" value="1"/>
</dbReference>
<evidence type="ECO:0000313" key="2">
    <source>
        <dbReference type="Proteomes" id="UP000436088"/>
    </source>
</evidence>
<dbReference type="InterPro" id="IPR037848">
    <property type="entry name" value="GEM-like"/>
</dbReference>
<dbReference type="AlphaFoldDB" id="A0A6A3CBV1"/>
<proteinExistence type="predicted"/>
<organism evidence="1 2">
    <name type="scientific">Hibiscus syriacus</name>
    <name type="common">Rose of Sharon</name>
    <dbReference type="NCBI Taxonomy" id="106335"/>
    <lineage>
        <taxon>Eukaryota</taxon>
        <taxon>Viridiplantae</taxon>
        <taxon>Streptophyta</taxon>
        <taxon>Embryophyta</taxon>
        <taxon>Tracheophyta</taxon>
        <taxon>Spermatophyta</taxon>
        <taxon>Magnoliopsida</taxon>
        <taxon>eudicotyledons</taxon>
        <taxon>Gunneridae</taxon>
        <taxon>Pentapetalae</taxon>
        <taxon>rosids</taxon>
        <taxon>malvids</taxon>
        <taxon>Malvales</taxon>
        <taxon>Malvaceae</taxon>
        <taxon>Malvoideae</taxon>
        <taxon>Hibiscus</taxon>
    </lineage>
</organism>
<protein>
    <submittedName>
        <fullName evidence="1">GEM-like protein 5</fullName>
    </submittedName>
</protein>
<dbReference type="EMBL" id="VEPZ02000436">
    <property type="protein sequence ID" value="KAE8724968.1"/>
    <property type="molecule type" value="Genomic_DNA"/>
</dbReference>